<accession>A0ACB0LX30</accession>
<reference evidence="1" key="1">
    <citation type="submission" date="2023-10" db="EMBL/GenBank/DDBJ databases">
        <authorList>
            <person name="Rodriguez Cubillos JULIANA M."/>
            <person name="De Vega J."/>
        </authorList>
    </citation>
    <scope>NUCLEOTIDE SEQUENCE</scope>
</reference>
<gene>
    <name evidence="1" type="ORF">MILVUS5_LOCUS37418</name>
</gene>
<evidence type="ECO:0000313" key="2">
    <source>
        <dbReference type="Proteomes" id="UP001177021"/>
    </source>
</evidence>
<name>A0ACB0LX30_TRIPR</name>
<sequence length="145" mass="17132">MSQTFHLTVHKHKIINKKHHHPIYINCLLGPKCPEQLCNTRSKLLHNPIGCRTYQIDQIHLTTLVSHHDSIKIQQLNTHNQWHTSQAAGYRKTTQKQHYNSYTRQSQPHLLSQHCHITFHNRYIMEYNLQLVLNSHHTADQNAIN</sequence>
<keyword evidence="2" id="KW-1185">Reference proteome</keyword>
<proteinExistence type="predicted"/>
<protein>
    <submittedName>
        <fullName evidence="1">Uncharacterized protein</fullName>
    </submittedName>
</protein>
<organism evidence="1 2">
    <name type="scientific">Trifolium pratense</name>
    <name type="common">Red clover</name>
    <dbReference type="NCBI Taxonomy" id="57577"/>
    <lineage>
        <taxon>Eukaryota</taxon>
        <taxon>Viridiplantae</taxon>
        <taxon>Streptophyta</taxon>
        <taxon>Embryophyta</taxon>
        <taxon>Tracheophyta</taxon>
        <taxon>Spermatophyta</taxon>
        <taxon>Magnoliopsida</taxon>
        <taxon>eudicotyledons</taxon>
        <taxon>Gunneridae</taxon>
        <taxon>Pentapetalae</taxon>
        <taxon>rosids</taxon>
        <taxon>fabids</taxon>
        <taxon>Fabales</taxon>
        <taxon>Fabaceae</taxon>
        <taxon>Papilionoideae</taxon>
        <taxon>50 kb inversion clade</taxon>
        <taxon>NPAAA clade</taxon>
        <taxon>Hologalegina</taxon>
        <taxon>IRL clade</taxon>
        <taxon>Trifolieae</taxon>
        <taxon>Trifolium</taxon>
    </lineage>
</organism>
<dbReference type="Proteomes" id="UP001177021">
    <property type="component" value="Unassembled WGS sequence"/>
</dbReference>
<dbReference type="EMBL" id="CASHSV030000716">
    <property type="protein sequence ID" value="CAJ2674061.1"/>
    <property type="molecule type" value="Genomic_DNA"/>
</dbReference>
<evidence type="ECO:0000313" key="1">
    <source>
        <dbReference type="EMBL" id="CAJ2674061.1"/>
    </source>
</evidence>
<comment type="caution">
    <text evidence="1">The sequence shown here is derived from an EMBL/GenBank/DDBJ whole genome shotgun (WGS) entry which is preliminary data.</text>
</comment>